<feature type="domain" description="Amidohydrolase-related" evidence="3">
    <location>
        <begin position="26"/>
        <end position="328"/>
    </location>
</feature>
<evidence type="ECO:0000259" key="3">
    <source>
        <dbReference type="Pfam" id="PF04909"/>
    </source>
</evidence>
<dbReference type="InterPro" id="IPR006680">
    <property type="entry name" value="Amidohydro-rel"/>
</dbReference>
<dbReference type="Pfam" id="PF04909">
    <property type="entry name" value="Amidohydro_2"/>
    <property type="match status" value="1"/>
</dbReference>
<dbReference type="Proteomes" id="UP001165383">
    <property type="component" value="Unassembled WGS sequence"/>
</dbReference>
<evidence type="ECO:0000313" key="5">
    <source>
        <dbReference type="Proteomes" id="UP001165383"/>
    </source>
</evidence>
<comment type="caution">
    <text evidence="4">The sequence shown here is derived from an EMBL/GenBank/DDBJ whole genome shotgun (WGS) entry which is preliminary data.</text>
</comment>
<dbReference type="RefSeq" id="WP_249915908.1">
    <property type="nucleotide sequence ID" value="NZ_JAMGBB010000001.1"/>
</dbReference>
<sequence length="339" mass="38055">MRLLLLLCAALVARPVEAQRAGEPIIDMHLHARAAHYSGDNPPPMCTPFEIMPRSDPRIGIHEGMTFDKPPCAHPVSAATTDEQVMRDTIAAMDRLNIFGVVSGEPEMVARWHAAKPTRIMQAVDYRLAGTPGQHHVGSRTIDDLRRLHAQGRLTVIGEIMSQYEGVRPDDPRMEPLWALAEELDVPVAIHMGPGEPGQPYSEGGYRVGLGDPLLLEPVLVRHPKLRLSVMHAGYPMADRMRALLFSYPQVYVDIGSIVYTEPRPAFYAFLRELVEAGYGDRIMFGSDQMIWPGIIEPSVRTIEEAPFLSVQQKRNIFYNNAARFLRLTKKQIAEQQRH</sequence>
<protein>
    <submittedName>
        <fullName evidence="4">Amidohydrolase family protein</fullName>
    </submittedName>
</protein>
<feature type="chain" id="PRO_5046231217" evidence="2">
    <location>
        <begin position="19"/>
        <end position="339"/>
    </location>
</feature>
<name>A0ABT0SAY2_9SPHN</name>
<dbReference type="InterPro" id="IPR032466">
    <property type="entry name" value="Metal_Hydrolase"/>
</dbReference>
<reference evidence="4" key="1">
    <citation type="submission" date="2022-05" db="EMBL/GenBank/DDBJ databases">
        <authorList>
            <person name="Jo J.-H."/>
            <person name="Im W.-T."/>
        </authorList>
    </citation>
    <scope>NUCLEOTIDE SEQUENCE</scope>
    <source>
        <strain evidence="4">RB56-2</strain>
    </source>
</reference>
<dbReference type="PANTHER" id="PTHR21240:SF28">
    <property type="entry name" value="ISO-OROTATE DECARBOXYLASE (EUROFUNG)"/>
    <property type="match status" value="1"/>
</dbReference>
<evidence type="ECO:0000256" key="1">
    <source>
        <dbReference type="ARBA" id="ARBA00023239"/>
    </source>
</evidence>
<keyword evidence="5" id="KW-1185">Reference proteome</keyword>
<keyword evidence="1" id="KW-0456">Lyase</keyword>
<gene>
    <name evidence="4" type="ORF">LZ518_10320</name>
</gene>
<keyword evidence="2" id="KW-0732">Signal</keyword>
<dbReference type="SUPFAM" id="SSF51556">
    <property type="entry name" value="Metallo-dependent hydrolases"/>
    <property type="match status" value="1"/>
</dbReference>
<dbReference type="EMBL" id="JAMGBB010000001">
    <property type="protein sequence ID" value="MCL6741527.1"/>
    <property type="molecule type" value="Genomic_DNA"/>
</dbReference>
<evidence type="ECO:0000313" key="4">
    <source>
        <dbReference type="EMBL" id="MCL6741527.1"/>
    </source>
</evidence>
<proteinExistence type="predicted"/>
<dbReference type="PANTHER" id="PTHR21240">
    <property type="entry name" value="2-AMINO-3-CARBOXYLMUCONATE-6-SEMIALDEHYDE DECARBOXYLASE"/>
    <property type="match status" value="1"/>
</dbReference>
<organism evidence="4 5">
    <name type="scientific">Sphingomonas brevis</name>
    <dbReference type="NCBI Taxonomy" id="2908206"/>
    <lineage>
        <taxon>Bacteria</taxon>
        <taxon>Pseudomonadati</taxon>
        <taxon>Pseudomonadota</taxon>
        <taxon>Alphaproteobacteria</taxon>
        <taxon>Sphingomonadales</taxon>
        <taxon>Sphingomonadaceae</taxon>
        <taxon>Sphingomonas</taxon>
    </lineage>
</organism>
<dbReference type="InterPro" id="IPR032465">
    <property type="entry name" value="ACMSD"/>
</dbReference>
<feature type="signal peptide" evidence="2">
    <location>
        <begin position="1"/>
        <end position="18"/>
    </location>
</feature>
<accession>A0ABT0SAY2</accession>
<dbReference type="Gene3D" id="3.20.20.140">
    <property type="entry name" value="Metal-dependent hydrolases"/>
    <property type="match status" value="1"/>
</dbReference>
<evidence type="ECO:0000256" key="2">
    <source>
        <dbReference type="SAM" id="SignalP"/>
    </source>
</evidence>